<dbReference type="PANTHER" id="PTHR42354">
    <property type="entry name" value="C2H2-TYPE DOMAIN-CONTAINING PROTEIN"/>
    <property type="match status" value="1"/>
</dbReference>
<evidence type="ECO:0000313" key="1">
    <source>
        <dbReference type="EMBL" id="OCL05627.1"/>
    </source>
</evidence>
<dbReference type="EMBL" id="KV750247">
    <property type="protein sequence ID" value="OCL05627.1"/>
    <property type="molecule type" value="Genomic_DNA"/>
</dbReference>
<evidence type="ECO:0000313" key="2">
    <source>
        <dbReference type="Proteomes" id="UP000250140"/>
    </source>
</evidence>
<dbReference type="Proteomes" id="UP000250140">
    <property type="component" value="Unassembled WGS sequence"/>
</dbReference>
<reference evidence="1 2" key="1">
    <citation type="journal article" date="2016" name="Nat. Commun.">
        <title>Ectomycorrhizal ecology is imprinted in the genome of the dominant symbiotic fungus Cenococcum geophilum.</title>
        <authorList>
            <consortium name="DOE Joint Genome Institute"/>
            <person name="Peter M."/>
            <person name="Kohler A."/>
            <person name="Ohm R.A."/>
            <person name="Kuo A."/>
            <person name="Krutzmann J."/>
            <person name="Morin E."/>
            <person name="Arend M."/>
            <person name="Barry K.W."/>
            <person name="Binder M."/>
            <person name="Choi C."/>
            <person name="Clum A."/>
            <person name="Copeland A."/>
            <person name="Grisel N."/>
            <person name="Haridas S."/>
            <person name="Kipfer T."/>
            <person name="LaButti K."/>
            <person name="Lindquist E."/>
            <person name="Lipzen A."/>
            <person name="Maire R."/>
            <person name="Meier B."/>
            <person name="Mihaltcheva S."/>
            <person name="Molinier V."/>
            <person name="Murat C."/>
            <person name="Poggeler S."/>
            <person name="Quandt C.A."/>
            <person name="Sperisen C."/>
            <person name="Tritt A."/>
            <person name="Tisserant E."/>
            <person name="Crous P.W."/>
            <person name="Henrissat B."/>
            <person name="Nehls U."/>
            <person name="Egli S."/>
            <person name="Spatafora J.W."/>
            <person name="Grigoriev I.V."/>
            <person name="Martin F.M."/>
        </authorList>
    </citation>
    <scope>NUCLEOTIDE SEQUENCE [LARGE SCALE GENOMIC DNA]</scope>
    <source>
        <strain evidence="1 2">CBS 207.34</strain>
    </source>
</reference>
<gene>
    <name evidence="1" type="ORF">AOQ84DRAFT_94284</name>
</gene>
<protein>
    <recommendedName>
        <fullName evidence="3">C2H2-type domain-containing protein</fullName>
    </recommendedName>
</protein>
<proteinExistence type="predicted"/>
<dbReference type="OrthoDB" id="5309037at2759"/>
<dbReference type="AlphaFoldDB" id="A0A8E2JQF6"/>
<sequence>MPSIEVAALVARIISAFSTSANVFQTWKAKRKAKNLPDQRANESNRLEICLSTSGPVVQAEYDRDFRYFGSRFASGDDVTRSQLQVQLITIQQSIIMLVQNALLSNVFDISYTTLIATASNVRQGSIAALVEQYQRMMAAQPPRPPPTALPQPGAPVDRSKADFNISHLYCGIALLLQQTSGPMPLRFRIGLPCAICGSVLPPRSLELVKDTSYGSSARLRITSRFLAKCHLAEKDAGYGCLLCEKAGKGITMFPDQTEFLSHIKDDHSFSDYAGENDIS</sequence>
<accession>A0A8E2JQF6</accession>
<name>A0A8E2JQF6_9PEZI</name>
<organism evidence="1 2">
    <name type="scientific">Glonium stellatum</name>
    <dbReference type="NCBI Taxonomy" id="574774"/>
    <lineage>
        <taxon>Eukaryota</taxon>
        <taxon>Fungi</taxon>
        <taxon>Dikarya</taxon>
        <taxon>Ascomycota</taxon>
        <taxon>Pezizomycotina</taxon>
        <taxon>Dothideomycetes</taxon>
        <taxon>Pleosporomycetidae</taxon>
        <taxon>Gloniales</taxon>
        <taxon>Gloniaceae</taxon>
        <taxon>Glonium</taxon>
    </lineage>
</organism>
<dbReference type="PANTHER" id="PTHR42354:SF1">
    <property type="entry name" value="C2H2-TYPE DOMAIN-CONTAINING PROTEIN"/>
    <property type="match status" value="1"/>
</dbReference>
<evidence type="ECO:0008006" key="3">
    <source>
        <dbReference type="Google" id="ProtNLM"/>
    </source>
</evidence>
<keyword evidence="2" id="KW-1185">Reference proteome</keyword>